<organism evidence="2 3">
    <name type="scientific">Marinobacter nauticus</name>
    <name type="common">Marinobacter hydrocarbonoclasticus</name>
    <name type="synonym">Marinobacter aquaeolei</name>
    <dbReference type="NCBI Taxonomy" id="2743"/>
    <lineage>
        <taxon>Bacteria</taxon>
        <taxon>Pseudomonadati</taxon>
        <taxon>Pseudomonadota</taxon>
        <taxon>Gammaproteobacteria</taxon>
        <taxon>Pseudomonadales</taxon>
        <taxon>Marinobacteraceae</taxon>
        <taxon>Marinobacter</taxon>
    </lineage>
</organism>
<protein>
    <recommendedName>
        <fullName evidence="1">DUF6036 domain-containing protein</fullName>
    </recommendedName>
</protein>
<dbReference type="Pfam" id="PF19502">
    <property type="entry name" value="DUF6036"/>
    <property type="match status" value="1"/>
</dbReference>
<keyword evidence="3" id="KW-1185">Reference proteome</keyword>
<dbReference type="Proteomes" id="UP000183986">
    <property type="component" value="Unassembled WGS sequence"/>
</dbReference>
<name>A0A1M2US02_MARNT</name>
<reference evidence="2" key="1">
    <citation type="submission" date="2016-11" db="EMBL/GenBank/DDBJ databases">
        <title>Draft Genome Sequence of Marinobacter hydrocarbonoclasticus strain STW2, a polyaromatic aromatic hydrocarbon degrading and denitrifying bacterium from rhizosphere of Seagrass Enhalus acodoides.</title>
        <authorList>
            <person name="Ling J."/>
            <person name="Dong J."/>
        </authorList>
    </citation>
    <scope>NUCLEOTIDE SEQUENCE [LARGE SCALE GENOMIC DNA]</scope>
    <source>
        <strain evidence="2">STW2</strain>
    </source>
</reference>
<proteinExistence type="predicted"/>
<gene>
    <name evidence="2" type="ORF">BEE62_17580</name>
</gene>
<evidence type="ECO:0000313" key="3">
    <source>
        <dbReference type="Proteomes" id="UP000183986"/>
    </source>
</evidence>
<accession>A0A1M2US02</accession>
<dbReference type="EMBL" id="MPKY01000004">
    <property type="protein sequence ID" value="OJS98108.1"/>
    <property type="molecule type" value="Genomic_DNA"/>
</dbReference>
<sequence>MTEIYRDTPMAKAIFEMFDNLANFLEDRGAKPGSCKAYIFGGCALHLHTNARGSSDLDIELEAMDRISPNELVLALDEVFFDDPETGPSSIVFDPNFTPTLAPLHEDYQEDAIWLNRNEEDSPVWVYLVQKVDLAISKLGRYGDQDIDDIHTLFDHGLSIEEFKYRAEEARKYFPGNLDRLTGNITHVIKTYTK</sequence>
<comment type="caution">
    <text evidence="2">The sequence shown here is derived from an EMBL/GenBank/DDBJ whole genome shotgun (WGS) entry which is preliminary data.</text>
</comment>
<feature type="domain" description="DUF6036" evidence="1">
    <location>
        <begin position="36"/>
        <end position="172"/>
    </location>
</feature>
<dbReference type="InterPro" id="IPR045792">
    <property type="entry name" value="DUF6036"/>
</dbReference>
<evidence type="ECO:0000313" key="2">
    <source>
        <dbReference type="EMBL" id="OJS98108.1"/>
    </source>
</evidence>
<dbReference type="AlphaFoldDB" id="A0A1M2US02"/>
<evidence type="ECO:0000259" key="1">
    <source>
        <dbReference type="Pfam" id="PF19502"/>
    </source>
</evidence>